<sequence length="367" mass="42275">MKKHVSTLLYFILGFCFVFFTGLSTSYAKPKKSAPPSPVSSANNPLEMVKPFSNLTADFYDFVLRYNGRLIPQKDLQPWFIKIQNAAEDYFKSIGVQYQLEMVKREDLEFQGSFIEKISYPLFIISEVSESRESNGQFFEKVLADDRFQNLKMVFDPFLPLWSGPIQGFFEPSSNSLYFSVTALSYRTGGLGDTLEHELRHVLENENLLAGVSTLASITLIADKKTSEVYSDFLRLDEIDTHMSDIDFLTEKAPGLEENVLDKSSLKRLREERNRNLEFKKETARRLLKNSFRYLSKFKANIRTIALNCRADETSPLRICKTSDIEGESYDQIEIRFPADSAQTDLQKVTELLEWSMQRLSLYQASF</sequence>
<organism evidence="1 2">
    <name type="scientific">Bdellovibrio bacteriovorus</name>
    <dbReference type="NCBI Taxonomy" id="959"/>
    <lineage>
        <taxon>Bacteria</taxon>
        <taxon>Pseudomonadati</taxon>
        <taxon>Bdellovibrionota</taxon>
        <taxon>Bdellovibrionia</taxon>
        <taxon>Bdellovibrionales</taxon>
        <taxon>Pseudobdellovibrionaceae</taxon>
        <taxon>Bdellovibrio</taxon>
    </lineage>
</organism>
<comment type="caution">
    <text evidence="1">The sequence shown here is derived from an EMBL/GenBank/DDBJ whole genome shotgun (WGS) entry which is preliminary data.</text>
</comment>
<gene>
    <name evidence="1" type="ORF">AZI87_12475</name>
</gene>
<evidence type="ECO:0000313" key="2">
    <source>
        <dbReference type="Proteomes" id="UP000075799"/>
    </source>
</evidence>
<dbReference type="Proteomes" id="UP000075799">
    <property type="component" value="Unassembled WGS sequence"/>
</dbReference>
<proteinExistence type="predicted"/>
<dbReference type="AlphaFoldDB" id="A0A162G9J2"/>
<protein>
    <submittedName>
        <fullName evidence="1">Uncharacterized protein</fullName>
    </submittedName>
</protein>
<evidence type="ECO:0000313" key="1">
    <source>
        <dbReference type="EMBL" id="KYG65361.1"/>
    </source>
</evidence>
<accession>A0A162G9J2</accession>
<name>A0A162G9J2_BDEBC</name>
<reference evidence="1 2" key="1">
    <citation type="submission" date="2016-03" db="EMBL/GenBank/DDBJ databases">
        <authorList>
            <person name="Ploux O."/>
        </authorList>
    </citation>
    <scope>NUCLEOTIDE SEQUENCE [LARGE SCALE GENOMIC DNA]</scope>
    <source>
        <strain evidence="1 2">EC13</strain>
    </source>
</reference>
<dbReference type="EMBL" id="LUKD01000005">
    <property type="protein sequence ID" value="KYG65361.1"/>
    <property type="molecule type" value="Genomic_DNA"/>
</dbReference>